<evidence type="ECO:0000313" key="3">
    <source>
        <dbReference type="EMBL" id="WNY27972.1"/>
    </source>
</evidence>
<dbReference type="InterPro" id="IPR022765">
    <property type="entry name" value="Dna2/Cas4_DUF83"/>
</dbReference>
<keyword evidence="1" id="KW-0175">Coiled coil</keyword>
<feature type="domain" description="DUF83" evidence="2">
    <location>
        <begin position="215"/>
        <end position="294"/>
    </location>
</feature>
<dbReference type="EMBL" id="CP131062">
    <property type="protein sequence ID" value="WNY27972.1"/>
    <property type="molecule type" value="Genomic_DNA"/>
</dbReference>
<dbReference type="InterPro" id="IPR011604">
    <property type="entry name" value="PDDEXK-like_dom_sf"/>
</dbReference>
<evidence type="ECO:0000313" key="4">
    <source>
        <dbReference type="Proteomes" id="UP001302662"/>
    </source>
</evidence>
<protein>
    <recommendedName>
        <fullName evidence="2">DUF83 domain-containing protein</fullName>
    </recommendedName>
</protein>
<feature type="coiled-coil region" evidence="1">
    <location>
        <begin position="92"/>
        <end position="149"/>
    </location>
</feature>
<proteinExistence type="predicted"/>
<gene>
    <name evidence="3" type="ORF">MmiEs2_01520</name>
</gene>
<organism evidence="3 4">
    <name type="scientific">Methanimicrococcus stummii</name>
    <dbReference type="NCBI Taxonomy" id="3028294"/>
    <lineage>
        <taxon>Archaea</taxon>
        <taxon>Methanobacteriati</taxon>
        <taxon>Methanobacteriota</taxon>
        <taxon>Stenosarchaea group</taxon>
        <taxon>Methanomicrobia</taxon>
        <taxon>Methanosarcinales</taxon>
        <taxon>Methanosarcinaceae</taxon>
        <taxon>Methanimicrococcus</taxon>
    </lineage>
</organism>
<dbReference type="Gene3D" id="3.90.320.10">
    <property type="match status" value="1"/>
</dbReference>
<dbReference type="AlphaFoldDB" id="A0AA96V750"/>
<reference evidence="3 4" key="1">
    <citation type="submission" date="2023-07" db="EMBL/GenBank/DDBJ databases">
        <title>Closed genome sequence of Methanimicrococcus sp. Es2.</title>
        <authorList>
            <person name="Protasov E."/>
            <person name="Platt K."/>
            <person name="Reeh H."/>
            <person name="Poehlein A."/>
            <person name="Daniel R."/>
            <person name="Brune A."/>
        </authorList>
    </citation>
    <scope>NUCLEOTIDE SEQUENCE [LARGE SCALE GENOMIC DNA]</scope>
    <source>
        <strain evidence="3 4">Es2</strain>
    </source>
</reference>
<dbReference type="Pfam" id="PF01930">
    <property type="entry name" value="Cas_Cas4"/>
    <property type="match status" value="1"/>
</dbReference>
<name>A0AA96V750_9EURY</name>
<dbReference type="KEGG" id="mees:MmiEs2_01520"/>
<evidence type="ECO:0000256" key="1">
    <source>
        <dbReference type="SAM" id="Coils"/>
    </source>
</evidence>
<accession>A0AA96V750</accession>
<evidence type="ECO:0000259" key="2">
    <source>
        <dbReference type="Pfam" id="PF01930"/>
    </source>
</evidence>
<sequence>MTQNPEKQEKKEKREKLDDKTVFVSEIKIWAACPKQLYFKISAERKKHPDLLFNENRAGVFENKIWREICLELPALVLEKMDENPDVVFAENDEFKKRLTELRKEITEDLEKENEEIKNKENKNEIKDFENEDENAARIQNQIEKLCANVDLTLKRNGADVFESAAMPMNVEKAARFSKANLAGAPPKVLMIDEKRLPYLIKISNAPMNGVWESDRITAAAYLIILEEKFGRQFVSDSAIVDYFGDYRLMRVRPQDRRKVFRAARKIRDIKKGKMPREKNIFLCEKCAYKEKCQVKAKTLFSKIFGEA</sequence>
<keyword evidence="4" id="KW-1185">Reference proteome</keyword>
<dbReference type="Proteomes" id="UP001302662">
    <property type="component" value="Chromosome"/>
</dbReference>